<sequence>MHSELLDPVTETDLEAFMAEALGKAETARGETLDLVETFGWMGVGQGARGLVIKVGGAEFHVTIQKVP</sequence>
<evidence type="ECO:0000313" key="2">
    <source>
        <dbReference type="Proteomes" id="UP001379533"/>
    </source>
</evidence>
<protein>
    <submittedName>
        <fullName evidence="1">Uncharacterized protein</fullName>
    </submittedName>
</protein>
<keyword evidence="2" id="KW-1185">Reference proteome</keyword>
<gene>
    <name evidence="1" type="ORF">LZC95_19660</name>
</gene>
<dbReference type="EMBL" id="CP089982">
    <property type="protein sequence ID" value="WXA99025.1"/>
    <property type="molecule type" value="Genomic_DNA"/>
</dbReference>
<evidence type="ECO:0000313" key="1">
    <source>
        <dbReference type="EMBL" id="WXA99025.1"/>
    </source>
</evidence>
<dbReference type="Proteomes" id="UP001379533">
    <property type="component" value="Chromosome"/>
</dbReference>
<name>A0ABZ2KN56_9BACT</name>
<reference evidence="1 2" key="1">
    <citation type="submission" date="2021-12" db="EMBL/GenBank/DDBJ databases">
        <title>Discovery of the Pendulisporaceae a myxobacterial family with distinct sporulation behavior and unique specialized metabolism.</title>
        <authorList>
            <person name="Garcia R."/>
            <person name="Popoff A."/>
            <person name="Bader C.D."/>
            <person name="Loehr J."/>
            <person name="Walesch S."/>
            <person name="Walt C."/>
            <person name="Boldt J."/>
            <person name="Bunk B."/>
            <person name="Haeckl F.J.F.P.J."/>
            <person name="Gunesch A.P."/>
            <person name="Birkelbach J."/>
            <person name="Nuebel U."/>
            <person name="Pietschmann T."/>
            <person name="Bach T."/>
            <person name="Mueller R."/>
        </authorList>
    </citation>
    <scope>NUCLEOTIDE SEQUENCE [LARGE SCALE GENOMIC DNA]</scope>
    <source>
        <strain evidence="1 2">MSr12523</strain>
    </source>
</reference>
<accession>A0ABZ2KN56</accession>
<proteinExistence type="predicted"/>
<organism evidence="1 2">
    <name type="scientific">Pendulispora brunnea</name>
    <dbReference type="NCBI Taxonomy" id="2905690"/>
    <lineage>
        <taxon>Bacteria</taxon>
        <taxon>Pseudomonadati</taxon>
        <taxon>Myxococcota</taxon>
        <taxon>Myxococcia</taxon>
        <taxon>Myxococcales</taxon>
        <taxon>Sorangiineae</taxon>
        <taxon>Pendulisporaceae</taxon>
        <taxon>Pendulispora</taxon>
    </lineage>
</organism>
<dbReference type="RefSeq" id="WP_394849655.1">
    <property type="nucleotide sequence ID" value="NZ_CP089982.1"/>
</dbReference>